<evidence type="ECO:0000313" key="3">
    <source>
        <dbReference type="Proteomes" id="UP001589733"/>
    </source>
</evidence>
<dbReference type="Gene3D" id="1.10.10.10">
    <property type="entry name" value="Winged helix-like DNA-binding domain superfamily/Winged helix DNA-binding domain"/>
    <property type="match status" value="1"/>
</dbReference>
<dbReference type="PANTHER" id="PTHR39515">
    <property type="entry name" value="CONSERVED PROTEIN"/>
    <property type="match status" value="1"/>
</dbReference>
<reference evidence="2 3" key="1">
    <citation type="submission" date="2024-09" db="EMBL/GenBank/DDBJ databases">
        <authorList>
            <person name="Sun Q."/>
            <person name="Mori K."/>
        </authorList>
    </citation>
    <scope>NUCLEOTIDE SEQUENCE [LARGE SCALE GENOMIC DNA]</scope>
    <source>
        <strain evidence="2 3">JCM 13503</strain>
    </source>
</reference>
<evidence type="ECO:0000259" key="1">
    <source>
        <dbReference type="PROSITE" id="PS50995"/>
    </source>
</evidence>
<organism evidence="2 3">
    <name type="scientific">Deinococcus oregonensis</name>
    <dbReference type="NCBI Taxonomy" id="1805970"/>
    <lineage>
        <taxon>Bacteria</taxon>
        <taxon>Thermotogati</taxon>
        <taxon>Deinococcota</taxon>
        <taxon>Deinococci</taxon>
        <taxon>Deinococcales</taxon>
        <taxon>Deinococcaceae</taxon>
        <taxon>Deinococcus</taxon>
    </lineage>
</organism>
<evidence type="ECO:0000313" key="2">
    <source>
        <dbReference type="EMBL" id="MFB9995296.1"/>
    </source>
</evidence>
<dbReference type="SUPFAM" id="SSF46785">
    <property type="entry name" value="Winged helix' DNA-binding domain"/>
    <property type="match status" value="1"/>
</dbReference>
<dbReference type="InterPro" id="IPR036388">
    <property type="entry name" value="WH-like_DNA-bd_sf"/>
</dbReference>
<name>A0ABV6B6A5_9DEIO</name>
<dbReference type="InterPro" id="IPR036390">
    <property type="entry name" value="WH_DNA-bd_sf"/>
</dbReference>
<proteinExistence type="predicted"/>
<dbReference type="SMART" id="SM00347">
    <property type="entry name" value="HTH_MARR"/>
    <property type="match status" value="1"/>
</dbReference>
<dbReference type="InterPro" id="IPR000835">
    <property type="entry name" value="HTH_MarR-typ"/>
</dbReference>
<accession>A0ABV6B6A5</accession>
<gene>
    <name evidence="2" type="ORF">ACFFLM_25435</name>
</gene>
<comment type="caution">
    <text evidence="2">The sequence shown here is derived from an EMBL/GenBank/DDBJ whole genome shotgun (WGS) entry which is preliminary data.</text>
</comment>
<keyword evidence="3" id="KW-1185">Reference proteome</keyword>
<dbReference type="RefSeq" id="WP_380017085.1">
    <property type="nucleotide sequence ID" value="NZ_JBHLYR010000084.1"/>
</dbReference>
<dbReference type="InterPro" id="IPR052526">
    <property type="entry name" value="HTH-type_Bedaq_tolerance"/>
</dbReference>
<dbReference type="Pfam" id="PF12802">
    <property type="entry name" value="MarR_2"/>
    <property type="match status" value="1"/>
</dbReference>
<dbReference type="EMBL" id="JBHLYR010000084">
    <property type="protein sequence ID" value="MFB9995296.1"/>
    <property type="molecule type" value="Genomic_DNA"/>
</dbReference>
<protein>
    <submittedName>
        <fullName evidence="2">MarR family winged helix-turn-helix transcriptional regulator</fullName>
    </submittedName>
</protein>
<dbReference type="PANTHER" id="PTHR39515:SF2">
    <property type="entry name" value="HTH-TYPE TRANSCRIPTIONAL REGULATOR RV0880"/>
    <property type="match status" value="1"/>
</dbReference>
<sequence length="158" mass="17167">MNDSPSLSASPPDDVYTLVRAVLRLSRRFHQVLDDPLERSLGLNTKELVVLAAIMDGADTPGAVAERQRLPAPTVTRIVTKLAGLGLLERVTDPADLRRQHLRLTPEGEATRVRTRSTAQDIVQAHFGHLPTDRVQTVQAALDALEAALNTPTPEVNA</sequence>
<dbReference type="Proteomes" id="UP001589733">
    <property type="component" value="Unassembled WGS sequence"/>
</dbReference>
<feature type="domain" description="HTH marR-type" evidence="1">
    <location>
        <begin position="15"/>
        <end position="147"/>
    </location>
</feature>
<dbReference type="PROSITE" id="PS50995">
    <property type="entry name" value="HTH_MARR_2"/>
    <property type="match status" value="1"/>
</dbReference>